<dbReference type="InterPro" id="IPR051783">
    <property type="entry name" value="NAD(P)-dependent_oxidoreduct"/>
</dbReference>
<organism evidence="2 3">
    <name type="scientific">Aeromonas enteropelogenes</name>
    <name type="common">Aeromonas trota</name>
    <dbReference type="NCBI Taxonomy" id="29489"/>
    <lineage>
        <taxon>Bacteria</taxon>
        <taxon>Pseudomonadati</taxon>
        <taxon>Pseudomonadota</taxon>
        <taxon>Gammaproteobacteria</taxon>
        <taxon>Aeromonadales</taxon>
        <taxon>Aeromonadaceae</taxon>
        <taxon>Aeromonas</taxon>
    </lineage>
</organism>
<dbReference type="EMBL" id="JMGO02000002">
    <property type="protein sequence ID" value="KXU81548.1"/>
    <property type="molecule type" value="Genomic_DNA"/>
</dbReference>
<dbReference type="GO" id="GO:0004029">
    <property type="term" value="F:aldehyde dehydrogenase (NAD+) activity"/>
    <property type="evidence" value="ECO:0007669"/>
    <property type="project" value="TreeGrafter"/>
</dbReference>
<evidence type="ECO:0000259" key="1">
    <source>
        <dbReference type="Pfam" id="PF01370"/>
    </source>
</evidence>
<dbReference type="PANTHER" id="PTHR48079">
    <property type="entry name" value="PROTEIN YEEZ"/>
    <property type="match status" value="1"/>
</dbReference>
<dbReference type="Pfam" id="PF01370">
    <property type="entry name" value="Epimerase"/>
    <property type="match status" value="1"/>
</dbReference>
<protein>
    <submittedName>
        <fullName evidence="2">NAD(P)-dependent oxidoreductase</fullName>
    </submittedName>
</protein>
<dbReference type="SUPFAM" id="SSF51735">
    <property type="entry name" value="NAD(P)-binding Rossmann-fold domains"/>
    <property type="match status" value="1"/>
</dbReference>
<evidence type="ECO:0000313" key="3">
    <source>
        <dbReference type="Proteomes" id="UP000078435"/>
    </source>
</evidence>
<dbReference type="Proteomes" id="UP000078435">
    <property type="component" value="Unassembled WGS sequence"/>
</dbReference>
<dbReference type="GO" id="GO:0005737">
    <property type="term" value="C:cytoplasm"/>
    <property type="evidence" value="ECO:0007669"/>
    <property type="project" value="TreeGrafter"/>
</dbReference>
<proteinExistence type="predicted"/>
<feature type="domain" description="NAD-dependent epimerase/dehydratase" evidence="1">
    <location>
        <begin position="16"/>
        <end position="211"/>
    </location>
</feature>
<dbReference type="AlphaFoldDB" id="A0A175VMR1"/>
<dbReference type="InterPro" id="IPR001509">
    <property type="entry name" value="Epimerase_deHydtase"/>
</dbReference>
<comment type="caution">
    <text evidence="2">The sequence shown here is derived from an EMBL/GenBank/DDBJ whole genome shotgun (WGS) entry which is preliminary data.</text>
</comment>
<accession>A0A175VMR1</accession>
<dbReference type="CDD" id="cd05266">
    <property type="entry name" value="SDR_a4"/>
    <property type="match status" value="1"/>
</dbReference>
<sequence>MTEQYIAGTIGILGAGWLGLPLAQTLLAAGKQVAVTVSSAEKAARLQGEGIHAHPLTISAEMPVADKKEQWPIPCETLVICVPPSKTDDYPQAVARACALAKASGTRRVLFVSATSVWGAGQAEGEQPKPRHARGERMLAAEQAVQAVGFECVMIVRPSGLYGPDRHPGRFLAGKTLEGGAQAVNLVHLDDVVAACLLLLERGKDGDAYNLSAPVHPRREQFYPFAARQLGLPAPVFIEPAGAFLPIDGLRICEQLGFNYRWPDPAHWFAELAARGN</sequence>
<evidence type="ECO:0000313" key="2">
    <source>
        <dbReference type="EMBL" id="KXU81548.1"/>
    </source>
</evidence>
<dbReference type="PANTHER" id="PTHR48079:SF6">
    <property type="entry name" value="NAD(P)-BINDING DOMAIN-CONTAINING PROTEIN-RELATED"/>
    <property type="match status" value="1"/>
</dbReference>
<dbReference type="Gene3D" id="3.40.50.720">
    <property type="entry name" value="NAD(P)-binding Rossmann-like Domain"/>
    <property type="match status" value="1"/>
</dbReference>
<dbReference type="InterPro" id="IPR036291">
    <property type="entry name" value="NAD(P)-bd_dom_sf"/>
</dbReference>
<gene>
    <name evidence="2" type="ORF">LCR_07560</name>
</gene>
<dbReference type="OrthoDB" id="751203at2"/>
<dbReference type="RefSeq" id="WP_061475524.1">
    <property type="nucleotide sequence ID" value="NZ_JAAKMH010000002.1"/>
</dbReference>
<name>A0A175VMR1_AEREN</name>
<reference evidence="2 3" key="1">
    <citation type="submission" date="2016-02" db="EMBL/GenBank/DDBJ databases">
        <title>Draft genome sequence of Aeromonas trota strain 1999lcr isolated from cerebrospinal fluid (CSF).</title>
        <authorList>
            <person name="Dallagassa C.B."/>
            <person name="Prediger K.C."/>
            <person name="Weiss V.A."/>
            <person name="Assis F.E."/>
            <person name="Baura V."/>
            <person name="Cruz L.M."/>
            <person name="Souza E.M."/>
            <person name="Pedrosa F.O."/>
            <person name="Fadel-Picheth C.M."/>
        </authorList>
    </citation>
    <scope>NUCLEOTIDE SEQUENCE [LARGE SCALE GENOMIC DNA]</scope>
    <source>
        <strain evidence="2 3">1999lcr</strain>
    </source>
</reference>